<gene>
    <name evidence="1" type="ORF">PENANT_c131G01517</name>
</gene>
<evidence type="ECO:0000313" key="2">
    <source>
        <dbReference type="Proteomes" id="UP000191672"/>
    </source>
</evidence>
<sequence>MERRSKEIDYKMSSMPPSKLPNLIKRLSWAIESSEQWKWERRIVAERLGSSDADTTDCLNFFVPKDRSQDISITLVVGRRAGFDLIYEAEVAIIRV</sequence>
<proteinExistence type="predicted"/>
<comment type="caution">
    <text evidence="1">The sequence shown here is derived from an EMBL/GenBank/DDBJ whole genome shotgun (WGS) entry which is preliminary data.</text>
</comment>
<dbReference type="Proteomes" id="UP000191672">
    <property type="component" value="Unassembled WGS sequence"/>
</dbReference>
<dbReference type="EMBL" id="MDYN01000131">
    <property type="protein sequence ID" value="OQD76257.1"/>
    <property type="molecule type" value="Genomic_DNA"/>
</dbReference>
<keyword evidence="2" id="KW-1185">Reference proteome</keyword>
<name>A0A1V6PHT1_9EURO</name>
<organism evidence="1 2">
    <name type="scientific">Penicillium antarcticum</name>
    <dbReference type="NCBI Taxonomy" id="416450"/>
    <lineage>
        <taxon>Eukaryota</taxon>
        <taxon>Fungi</taxon>
        <taxon>Dikarya</taxon>
        <taxon>Ascomycota</taxon>
        <taxon>Pezizomycotina</taxon>
        <taxon>Eurotiomycetes</taxon>
        <taxon>Eurotiomycetidae</taxon>
        <taxon>Eurotiales</taxon>
        <taxon>Aspergillaceae</taxon>
        <taxon>Penicillium</taxon>
    </lineage>
</organism>
<accession>A0A1V6PHT1</accession>
<dbReference type="AlphaFoldDB" id="A0A1V6PHT1"/>
<protein>
    <submittedName>
        <fullName evidence="1">Uncharacterized protein</fullName>
    </submittedName>
</protein>
<reference evidence="2" key="1">
    <citation type="journal article" date="2017" name="Nat. Microbiol.">
        <title>Global analysis of biosynthetic gene clusters reveals vast potential of secondary metabolite production in Penicillium species.</title>
        <authorList>
            <person name="Nielsen J.C."/>
            <person name="Grijseels S."/>
            <person name="Prigent S."/>
            <person name="Ji B."/>
            <person name="Dainat J."/>
            <person name="Nielsen K.F."/>
            <person name="Frisvad J.C."/>
            <person name="Workman M."/>
            <person name="Nielsen J."/>
        </authorList>
    </citation>
    <scope>NUCLEOTIDE SEQUENCE [LARGE SCALE GENOMIC DNA]</scope>
    <source>
        <strain evidence="2">IBT 31811</strain>
    </source>
</reference>
<evidence type="ECO:0000313" key="1">
    <source>
        <dbReference type="EMBL" id="OQD76257.1"/>
    </source>
</evidence>